<sequence>GNEIKKWSDYTTASFNENAQCFIKQYNGYRIEFTVGVKDFRFIKIDGNETLDENIADNGGLKAAYLAYQAWTENNPPEPLLPNLNYT</sequence>
<dbReference type="EMBL" id="KK119777">
    <property type="protein sequence ID" value="KFM76707.1"/>
    <property type="molecule type" value="Genomic_DNA"/>
</dbReference>
<evidence type="ECO:0000256" key="1">
    <source>
        <dbReference type="ARBA" id="ARBA00007357"/>
    </source>
</evidence>
<protein>
    <submittedName>
        <fullName evidence="3">Endothelin-converting enzyme 1</fullName>
    </submittedName>
</protein>
<dbReference type="PANTHER" id="PTHR11733:SF167">
    <property type="entry name" value="FI17812P1-RELATED"/>
    <property type="match status" value="1"/>
</dbReference>
<comment type="similarity">
    <text evidence="1">Belongs to the peptidase M13 family.</text>
</comment>
<dbReference type="InterPro" id="IPR024079">
    <property type="entry name" value="MetalloPept_cat_dom_sf"/>
</dbReference>
<evidence type="ECO:0000259" key="2">
    <source>
        <dbReference type="Pfam" id="PF01431"/>
    </source>
</evidence>
<proteinExistence type="inferred from homology"/>
<evidence type="ECO:0000313" key="3">
    <source>
        <dbReference type="EMBL" id="KFM76707.1"/>
    </source>
</evidence>
<dbReference type="PROSITE" id="PS51885">
    <property type="entry name" value="NEPRILYSIN"/>
    <property type="match status" value="1"/>
</dbReference>
<gene>
    <name evidence="3" type="ORF">X975_10234</name>
</gene>
<dbReference type="Pfam" id="PF01431">
    <property type="entry name" value="Peptidase_M13"/>
    <property type="match status" value="1"/>
</dbReference>
<dbReference type="AlphaFoldDB" id="A0A087UH68"/>
<feature type="non-terminal residue" evidence="3">
    <location>
        <position position="87"/>
    </location>
</feature>
<dbReference type="SUPFAM" id="SSF55486">
    <property type="entry name" value="Metalloproteases ('zincins'), catalytic domain"/>
    <property type="match status" value="1"/>
</dbReference>
<evidence type="ECO:0000313" key="4">
    <source>
        <dbReference type="Proteomes" id="UP000054359"/>
    </source>
</evidence>
<dbReference type="InterPro" id="IPR018497">
    <property type="entry name" value="Peptidase_M13_C"/>
</dbReference>
<dbReference type="GO" id="GO:0004222">
    <property type="term" value="F:metalloendopeptidase activity"/>
    <property type="evidence" value="ECO:0007669"/>
    <property type="project" value="InterPro"/>
</dbReference>
<organism evidence="3 4">
    <name type="scientific">Stegodyphus mimosarum</name>
    <name type="common">African social velvet spider</name>
    <dbReference type="NCBI Taxonomy" id="407821"/>
    <lineage>
        <taxon>Eukaryota</taxon>
        <taxon>Metazoa</taxon>
        <taxon>Ecdysozoa</taxon>
        <taxon>Arthropoda</taxon>
        <taxon>Chelicerata</taxon>
        <taxon>Arachnida</taxon>
        <taxon>Araneae</taxon>
        <taxon>Araneomorphae</taxon>
        <taxon>Entelegynae</taxon>
        <taxon>Eresoidea</taxon>
        <taxon>Eresidae</taxon>
        <taxon>Stegodyphus</taxon>
    </lineage>
</organism>
<dbReference type="GO" id="GO:0005886">
    <property type="term" value="C:plasma membrane"/>
    <property type="evidence" value="ECO:0007669"/>
    <property type="project" value="TreeGrafter"/>
</dbReference>
<dbReference type="Gene3D" id="3.40.390.10">
    <property type="entry name" value="Collagenase (Catalytic Domain)"/>
    <property type="match status" value="1"/>
</dbReference>
<dbReference type="PANTHER" id="PTHR11733">
    <property type="entry name" value="ZINC METALLOPROTEASE FAMILY M13 NEPRILYSIN-RELATED"/>
    <property type="match status" value="1"/>
</dbReference>
<dbReference type="Proteomes" id="UP000054359">
    <property type="component" value="Unassembled WGS sequence"/>
</dbReference>
<reference evidence="3 4" key="1">
    <citation type="submission" date="2013-11" db="EMBL/GenBank/DDBJ databases">
        <title>Genome sequencing of Stegodyphus mimosarum.</title>
        <authorList>
            <person name="Bechsgaard J."/>
        </authorList>
    </citation>
    <scope>NUCLEOTIDE SEQUENCE [LARGE SCALE GENOMIC DNA]</scope>
</reference>
<dbReference type="OrthoDB" id="6475849at2759"/>
<accession>A0A087UH68</accession>
<feature type="domain" description="Peptidase M13 C-terminal" evidence="2">
    <location>
        <begin position="1"/>
        <end position="78"/>
    </location>
</feature>
<dbReference type="InterPro" id="IPR000718">
    <property type="entry name" value="Peptidase_M13"/>
</dbReference>
<feature type="non-terminal residue" evidence="3">
    <location>
        <position position="1"/>
    </location>
</feature>
<dbReference type="GO" id="GO:0016485">
    <property type="term" value="P:protein processing"/>
    <property type="evidence" value="ECO:0007669"/>
    <property type="project" value="TreeGrafter"/>
</dbReference>
<name>A0A087UH68_STEMI</name>
<keyword evidence="4" id="KW-1185">Reference proteome</keyword>